<organism evidence="3 4">
    <name type="scientific">Rhizoclosmatium globosum</name>
    <dbReference type="NCBI Taxonomy" id="329046"/>
    <lineage>
        <taxon>Eukaryota</taxon>
        <taxon>Fungi</taxon>
        <taxon>Fungi incertae sedis</taxon>
        <taxon>Chytridiomycota</taxon>
        <taxon>Chytridiomycota incertae sedis</taxon>
        <taxon>Chytridiomycetes</taxon>
        <taxon>Chytridiales</taxon>
        <taxon>Chytriomycetaceae</taxon>
        <taxon>Rhizoclosmatium</taxon>
    </lineage>
</organism>
<feature type="compositionally biased region" description="Polar residues" evidence="1">
    <location>
        <begin position="161"/>
        <end position="180"/>
    </location>
</feature>
<keyword evidence="2" id="KW-0812">Transmembrane</keyword>
<keyword evidence="2" id="KW-0472">Membrane</keyword>
<evidence type="ECO:0000313" key="3">
    <source>
        <dbReference type="EMBL" id="ORY46045.1"/>
    </source>
</evidence>
<dbReference type="EMBL" id="MCGO01000018">
    <property type="protein sequence ID" value="ORY46045.1"/>
    <property type="molecule type" value="Genomic_DNA"/>
</dbReference>
<feature type="transmembrane region" description="Helical" evidence="2">
    <location>
        <begin position="222"/>
        <end position="243"/>
    </location>
</feature>
<dbReference type="OrthoDB" id="2183464at2759"/>
<feature type="compositionally biased region" description="Low complexity" evidence="1">
    <location>
        <begin position="379"/>
        <end position="396"/>
    </location>
</feature>
<feature type="region of interest" description="Disordered" evidence="1">
    <location>
        <begin position="345"/>
        <end position="364"/>
    </location>
</feature>
<feature type="compositionally biased region" description="Polar residues" evidence="1">
    <location>
        <begin position="345"/>
        <end position="359"/>
    </location>
</feature>
<evidence type="ECO:0000256" key="1">
    <source>
        <dbReference type="SAM" id="MobiDB-lite"/>
    </source>
</evidence>
<feature type="region of interest" description="Disordered" evidence="1">
    <location>
        <begin position="152"/>
        <end position="219"/>
    </location>
</feature>
<feature type="compositionally biased region" description="Low complexity" evidence="1">
    <location>
        <begin position="206"/>
        <end position="219"/>
    </location>
</feature>
<reference evidence="3 4" key="1">
    <citation type="submission" date="2016-07" db="EMBL/GenBank/DDBJ databases">
        <title>Pervasive Adenine N6-methylation of Active Genes in Fungi.</title>
        <authorList>
            <consortium name="DOE Joint Genome Institute"/>
            <person name="Mondo S.J."/>
            <person name="Dannebaum R.O."/>
            <person name="Kuo R.C."/>
            <person name="Labutti K."/>
            <person name="Haridas S."/>
            <person name="Kuo A."/>
            <person name="Salamov A."/>
            <person name="Ahrendt S.R."/>
            <person name="Lipzen A."/>
            <person name="Sullivan W."/>
            <person name="Andreopoulos W.B."/>
            <person name="Clum A."/>
            <person name="Lindquist E."/>
            <person name="Daum C."/>
            <person name="Ramamoorthy G.K."/>
            <person name="Gryganskyi A."/>
            <person name="Culley D."/>
            <person name="Magnuson J.K."/>
            <person name="James T.Y."/>
            <person name="O'Malley M.A."/>
            <person name="Stajich J.E."/>
            <person name="Spatafora J.W."/>
            <person name="Visel A."/>
            <person name="Grigoriev I.V."/>
        </authorList>
    </citation>
    <scope>NUCLEOTIDE SEQUENCE [LARGE SCALE GENOMIC DNA]</scope>
    <source>
        <strain evidence="3 4">JEL800</strain>
    </source>
</reference>
<name>A0A1Y2CIB0_9FUNG</name>
<feature type="region of interest" description="Disordered" evidence="1">
    <location>
        <begin position="299"/>
        <end position="319"/>
    </location>
</feature>
<protein>
    <submittedName>
        <fullName evidence="3">Uncharacterized protein</fullName>
    </submittedName>
</protein>
<keyword evidence="4" id="KW-1185">Reference proteome</keyword>
<feature type="region of interest" description="Disordered" evidence="1">
    <location>
        <begin position="379"/>
        <end position="402"/>
    </location>
</feature>
<dbReference type="AlphaFoldDB" id="A0A1Y2CIB0"/>
<sequence>MSSTVKVTQATSGTITATVYIDQASLTTLGPNDNTLIASFEYSAGVLCKTTTSISQTVACPAPVLAGKTCISASCTGPAPSVLVSDVVVAQTSICPSTELFCGMNAGSAVSDLVKLSGTGNVGGGGGVAPGGAIAPVLPSGFVRSTTAAALPGGGGANTPDVPNTDGNGNVISPGGSTTAGVPLPGGGGANTPGIAAKTTAGSVIPSQSQGSSDGNSSGPSAALIGIGIAVALAIIGAVGFIVMRRRSIEKKKAARESLAADYYNGSVPHNFEENAKPISKNSAFNSAAPVALKALEKKEASKPETIQRSPQYVAPPRQGQTAVTTSAIGQKVQYVAPQYAAAQNTSYPPTSAAPQQPVTYPGFYDNQGQYHYYTQAQLQQMQQQQNQQGLTTQPQHPRGHV</sequence>
<gene>
    <name evidence="3" type="ORF">BCR33DRAFT_737142</name>
</gene>
<proteinExistence type="predicted"/>
<keyword evidence="2" id="KW-1133">Transmembrane helix</keyword>
<comment type="caution">
    <text evidence="3">The sequence shown here is derived from an EMBL/GenBank/DDBJ whole genome shotgun (WGS) entry which is preliminary data.</text>
</comment>
<dbReference type="Proteomes" id="UP000193642">
    <property type="component" value="Unassembled WGS sequence"/>
</dbReference>
<accession>A0A1Y2CIB0</accession>
<evidence type="ECO:0000313" key="4">
    <source>
        <dbReference type="Proteomes" id="UP000193642"/>
    </source>
</evidence>
<evidence type="ECO:0000256" key="2">
    <source>
        <dbReference type="SAM" id="Phobius"/>
    </source>
</evidence>
<dbReference type="CDD" id="cd12087">
    <property type="entry name" value="TM_EGFR-like"/>
    <property type="match status" value="1"/>
</dbReference>